<keyword evidence="2" id="KW-1185">Reference proteome</keyword>
<accession>A0A2Y9PEG8</accession>
<dbReference type="RefSeq" id="XP_022443691.1">
    <property type="nucleotide sequence ID" value="XM_022587983.2"/>
</dbReference>
<name>A0A2Y9PEG8_DELLE</name>
<proteinExistence type="predicted"/>
<evidence type="ECO:0000256" key="1">
    <source>
        <dbReference type="SAM" id="MobiDB-lite"/>
    </source>
</evidence>
<protein>
    <submittedName>
        <fullName evidence="3">Uncharacterized protein LOC111182002</fullName>
    </submittedName>
</protein>
<dbReference type="AlphaFoldDB" id="A0A2Y9PEG8"/>
<dbReference type="Proteomes" id="UP000248483">
    <property type="component" value="Unplaced"/>
</dbReference>
<dbReference type="GeneID" id="111182002"/>
<evidence type="ECO:0000313" key="2">
    <source>
        <dbReference type="Proteomes" id="UP000248483"/>
    </source>
</evidence>
<dbReference type="InParanoid" id="A0A2Y9PEG8"/>
<evidence type="ECO:0000313" key="3">
    <source>
        <dbReference type="RefSeq" id="XP_022443691.1"/>
    </source>
</evidence>
<reference evidence="3" key="1">
    <citation type="submission" date="2025-08" db="UniProtKB">
        <authorList>
            <consortium name="RefSeq"/>
        </authorList>
    </citation>
    <scope>IDENTIFICATION</scope>
    <source>
        <tissue evidence="3">Blood</tissue>
    </source>
</reference>
<gene>
    <name evidence="3" type="primary">LOC111182002</name>
</gene>
<feature type="region of interest" description="Disordered" evidence="1">
    <location>
        <begin position="200"/>
        <end position="241"/>
    </location>
</feature>
<feature type="compositionally biased region" description="Basic and acidic residues" evidence="1">
    <location>
        <begin position="219"/>
        <end position="231"/>
    </location>
</feature>
<sequence>MLLYKQVSHPHSLFHLSSLSPTPLSTGFRGPNTPGLVSLATTRCYLFCAPRERARRLLENVVQPPPGGPDPAKWLCLLGLQSQGLGGGRAWPARLEAVGVEAVLRTATRRPRPRTVSEPTIPARLRGNRLAAEGCGKCSWAGPARARGLCLYSSLPRSERFSGVRASSSRFISTSEHPGRWAAAQRGRVKARVPWIQSLRPASGNFPEGRPRTCPAPEKSFKQEREERSWEGDQSDQNCRPDRKLFKEEAHLVLCILHGTSEHQGTRTTWGLVTVCSCGHRSGRREMDLWFRAISDGDALTLD</sequence>
<organism evidence="2 3">
    <name type="scientific">Delphinapterus leucas</name>
    <name type="common">Beluga whale</name>
    <dbReference type="NCBI Taxonomy" id="9749"/>
    <lineage>
        <taxon>Eukaryota</taxon>
        <taxon>Metazoa</taxon>
        <taxon>Chordata</taxon>
        <taxon>Craniata</taxon>
        <taxon>Vertebrata</taxon>
        <taxon>Euteleostomi</taxon>
        <taxon>Mammalia</taxon>
        <taxon>Eutheria</taxon>
        <taxon>Laurasiatheria</taxon>
        <taxon>Artiodactyla</taxon>
        <taxon>Whippomorpha</taxon>
        <taxon>Cetacea</taxon>
        <taxon>Odontoceti</taxon>
        <taxon>Monodontidae</taxon>
        <taxon>Delphinapterus</taxon>
    </lineage>
</organism>
<dbReference type="KEGG" id="dle:111182002"/>